<organism evidence="6 7">
    <name type="scientific">Methanospirillum lacunae</name>
    <dbReference type="NCBI Taxonomy" id="668570"/>
    <lineage>
        <taxon>Archaea</taxon>
        <taxon>Methanobacteriati</taxon>
        <taxon>Methanobacteriota</taxon>
        <taxon>Stenosarchaea group</taxon>
        <taxon>Methanomicrobia</taxon>
        <taxon>Methanomicrobiales</taxon>
        <taxon>Methanospirillaceae</taxon>
        <taxon>Methanospirillum</taxon>
    </lineage>
</organism>
<evidence type="ECO:0000256" key="5">
    <source>
        <dbReference type="SAM" id="Phobius"/>
    </source>
</evidence>
<reference evidence="6 7" key="1">
    <citation type="submission" date="2018-05" db="EMBL/GenBank/DDBJ databases">
        <title>Draft genome of Methanospirillum lacunae Ki8-1.</title>
        <authorList>
            <person name="Dueholm M.S."/>
            <person name="Nielsen P.H."/>
            <person name="Bakmann L.F."/>
            <person name="Otzen D.E."/>
        </authorList>
    </citation>
    <scope>NUCLEOTIDE SEQUENCE [LARGE SCALE GENOMIC DNA]</scope>
    <source>
        <strain evidence="6 7">Ki8-1</strain>
    </source>
</reference>
<sequence>MDLFHATGYIAAFCSTVAFLPQVWQTYKTRHAHDISYGMLLLLMTGMTLWLIYGVVIGELPVILANGITLILLATITVMKIRYP</sequence>
<dbReference type="Gene3D" id="1.20.1280.290">
    <property type="match status" value="1"/>
</dbReference>
<dbReference type="InterPro" id="IPR006603">
    <property type="entry name" value="PQ-loop_rpt"/>
</dbReference>
<comment type="subcellular location">
    <subcellularLocation>
        <location evidence="1">Membrane</location>
        <topology evidence="1">Multi-pass membrane protein</topology>
    </subcellularLocation>
</comment>
<evidence type="ECO:0000313" key="6">
    <source>
        <dbReference type="EMBL" id="PWR71617.1"/>
    </source>
</evidence>
<evidence type="ECO:0000256" key="4">
    <source>
        <dbReference type="ARBA" id="ARBA00023136"/>
    </source>
</evidence>
<dbReference type="AlphaFoldDB" id="A0A2V2N5W5"/>
<keyword evidence="2 5" id="KW-0812">Transmembrane</keyword>
<dbReference type="NCBIfam" id="NF037968">
    <property type="entry name" value="SemiSWEET_2"/>
    <property type="match status" value="1"/>
</dbReference>
<dbReference type="Pfam" id="PF04193">
    <property type="entry name" value="PQ-loop"/>
    <property type="match status" value="1"/>
</dbReference>
<evidence type="ECO:0008006" key="8">
    <source>
        <dbReference type="Google" id="ProtNLM"/>
    </source>
</evidence>
<keyword evidence="3 5" id="KW-1133">Transmembrane helix</keyword>
<dbReference type="InterPro" id="IPR047662">
    <property type="entry name" value="SemiSWEET"/>
</dbReference>
<evidence type="ECO:0000313" key="7">
    <source>
        <dbReference type="Proteomes" id="UP000245657"/>
    </source>
</evidence>
<dbReference type="OrthoDB" id="11322at2157"/>
<proteinExistence type="predicted"/>
<gene>
    <name evidence="6" type="ORF">DK846_12240</name>
</gene>
<evidence type="ECO:0000256" key="3">
    <source>
        <dbReference type="ARBA" id="ARBA00022989"/>
    </source>
</evidence>
<protein>
    <recommendedName>
        <fullName evidence="8">Glutathione synthetase</fullName>
    </recommendedName>
</protein>
<accession>A0A2V2N5W5</accession>
<dbReference type="RefSeq" id="WP_109969236.1">
    <property type="nucleotide sequence ID" value="NZ_CP176093.1"/>
</dbReference>
<comment type="caution">
    <text evidence="6">The sequence shown here is derived from an EMBL/GenBank/DDBJ whole genome shotgun (WGS) entry which is preliminary data.</text>
</comment>
<dbReference type="GeneID" id="97550225"/>
<evidence type="ECO:0000256" key="2">
    <source>
        <dbReference type="ARBA" id="ARBA00022692"/>
    </source>
</evidence>
<feature type="transmembrane region" description="Helical" evidence="5">
    <location>
        <begin position="6"/>
        <end position="24"/>
    </location>
</feature>
<dbReference type="GO" id="GO:0051119">
    <property type="term" value="F:sugar transmembrane transporter activity"/>
    <property type="evidence" value="ECO:0007669"/>
    <property type="project" value="InterPro"/>
</dbReference>
<name>A0A2V2N5W5_9EURY</name>
<feature type="transmembrane region" description="Helical" evidence="5">
    <location>
        <begin position="62"/>
        <end position="81"/>
    </location>
</feature>
<feature type="transmembrane region" description="Helical" evidence="5">
    <location>
        <begin position="36"/>
        <end position="56"/>
    </location>
</feature>
<keyword evidence="7" id="KW-1185">Reference proteome</keyword>
<keyword evidence="4 5" id="KW-0472">Membrane</keyword>
<evidence type="ECO:0000256" key="1">
    <source>
        <dbReference type="ARBA" id="ARBA00004141"/>
    </source>
</evidence>
<dbReference type="EMBL" id="QGMY01000008">
    <property type="protein sequence ID" value="PWR71617.1"/>
    <property type="molecule type" value="Genomic_DNA"/>
</dbReference>
<dbReference type="Proteomes" id="UP000245657">
    <property type="component" value="Unassembled WGS sequence"/>
</dbReference>
<dbReference type="GO" id="GO:0016020">
    <property type="term" value="C:membrane"/>
    <property type="evidence" value="ECO:0007669"/>
    <property type="project" value="UniProtKB-SubCell"/>
</dbReference>